<dbReference type="SUPFAM" id="SSF50129">
    <property type="entry name" value="GroES-like"/>
    <property type="match status" value="1"/>
</dbReference>
<reference evidence="2" key="2">
    <citation type="submission" date="2015-10" db="EMBL/GenBank/DDBJ databases">
        <authorList>
            <person name="Gilbert D.G."/>
        </authorList>
    </citation>
    <scope>NUCLEOTIDE SEQUENCE</scope>
    <source>
        <strain evidence="2">GO-13</strain>
    </source>
</reference>
<dbReference type="OrthoDB" id="9787435at2"/>
<comment type="caution">
    <text evidence="2">The sequence shown here is derived from an EMBL/GenBank/DDBJ whole genome shotgun (WGS) entry which is preliminary data.</text>
</comment>
<dbReference type="Proteomes" id="UP000036168">
    <property type="component" value="Unassembled WGS sequence"/>
</dbReference>
<feature type="domain" description="Enoyl reductase (ER)" evidence="1">
    <location>
        <begin position="11"/>
        <end position="326"/>
    </location>
</feature>
<dbReference type="InterPro" id="IPR052711">
    <property type="entry name" value="Zinc_ADH-like"/>
</dbReference>
<dbReference type="PANTHER" id="PTHR45033:SF3">
    <property type="entry name" value="DEHYDROGENASE, PUTATIVE (AFU_ORTHOLOGUE AFUA_2G13270)-RELATED"/>
    <property type="match status" value="1"/>
</dbReference>
<dbReference type="RefSeq" id="WP_048353475.1">
    <property type="nucleotide sequence ID" value="NZ_CP023481.1"/>
</dbReference>
<dbReference type="InterPro" id="IPR013149">
    <property type="entry name" value="ADH-like_C"/>
</dbReference>
<dbReference type="SMART" id="SM00829">
    <property type="entry name" value="PKS_ER"/>
    <property type="match status" value="1"/>
</dbReference>
<dbReference type="Pfam" id="PF08240">
    <property type="entry name" value="ADH_N"/>
    <property type="match status" value="1"/>
</dbReference>
<dbReference type="Gene3D" id="3.90.180.10">
    <property type="entry name" value="Medium-chain alcohol dehydrogenases, catalytic domain"/>
    <property type="match status" value="1"/>
</dbReference>
<proteinExistence type="predicted"/>
<evidence type="ECO:0000313" key="2">
    <source>
        <dbReference type="EMBL" id="KRT92125.1"/>
    </source>
</evidence>
<evidence type="ECO:0000313" key="4">
    <source>
        <dbReference type="Proteomes" id="UP000036168"/>
    </source>
</evidence>
<dbReference type="PATRIC" id="fig|1664069.3.peg.134"/>
<evidence type="ECO:0000259" key="1">
    <source>
        <dbReference type="SMART" id="SM00829"/>
    </source>
</evidence>
<dbReference type="PANTHER" id="PTHR45033">
    <property type="match status" value="1"/>
</dbReference>
<dbReference type="AlphaFoldDB" id="A0A0J6ESZ8"/>
<organism evidence="2 4">
    <name type="scientific">Bacillus glycinifermentans</name>
    <dbReference type="NCBI Taxonomy" id="1664069"/>
    <lineage>
        <taxon>Bacteria</taxon>
        <taxon>Bacillati</taxon>
        <taxon>Bacillota</taxon>
        <taxon>Bacilli</taxon>
        <taxon>Bacillales</taxon>
        <taxon>Bacillaceae</taxon>
        <taxon>Bacillus</taxon>
    </lineage>
</organism>
<accession>A0A0J6ETU7</accession>
<dbReference type="InterPro" id="IPR011032">
    <property type="entry name" value="GroES-like_sf"/>
</dbReference>
<dbReference type="EMBL" id="JARRTL010000024">
    <property type="protein sequence ID" value="MEC0486804.1"/>
    <property type="molecule type" value="Genomic_DNA"/>
</dbReference>
<dbReference type="STRING" id="1664069.BGLY_1019"/>
<accession>A0A0J6ESZ8</accession>
<dbReference type="Gene3D" id="3.40.50.720">
    <property type="entry name" value="NAD(P)-binding Rossmann-like Domain"/>
    <property type="match status" value="1"/>
</dbReference>
<evidence type="ECO:0000313" key="3">
    <source>
        <dbReference type="EMBL" id="MEC0486804.1"/>
    </source>
</evidence>
<dbReference type="Proteomes" id="UP001341297">
    <property type="component" value="Unassembled WGS sequence"/>
</dbReference>
<sequence>MKAIIHSGTDGLAGLKITDAAVRSPGYGEVKIKVKAAGLNHRDLFLFRSRKEGEAPFIPGSDGAGIVEEIGEGVSGLAAGAEVIINPSITWEFTDSVPQVPDILGGPSDGTFAEYVIASAKNVLPKPAYLTWEEAGVLPLSALTAYRALFTKGRLEKGEHLFITGIGSGVATYALLMAKAAGAQVTVTSRSEEKRKEALNHGADRAFDSSSDWSESLKGEKVDFVLDSIGPATFPKYFDILKPNGRIVNFGASSGDSIELPLRSLFFPQFSIIGTSMGSLEEFRDMLQFIERHSLRPIIDKMYPLSDARNAFNRMTNGEQFGKIALVMDA</sequence>
<dbReference type="InterPro" id="IPR020843">
    <property type="entry name" value="ER"/>
</dbReference>
<protein>
    <submittedName>
        <fullName evidence="2">Alcohol dehydrogenase</fullName>
    </submittedName>
    <submittedName>
        <fullName evidence="3">Zinc-binding dehydrogenase</fullName>
    </submittedName>
</protein>
<dbReference type="InterPro" id="IPR013154">
    <property type="entry name" value="ADH-like_N"/>
</dbReference>
<dbReference type="GO" id="GO:0016491">
    <property type="term" value="F:oxidoreductase activity"/>
    <property type="evidence" value="ECO:0007669"/>
    <property type="project" value="InterPro"/>
</dbReference>
<name>A0A0J6ESZ8_9BACI</name>
<dbReference type="InterPro" id="IPR036291">
    <property type="entry name" value="NAD(P)-bd_dom_sf"/>
</dbReference>
<keyword evidence="5" id="KW-1185">Reference proteome</keyword>
<gene>
    <name evidence="2" type="ORF">AB447_204195</name>
    <name evidence="3" type="ORF">P8828_18655</name>
</gene>
<reference evidence="3 5" key="3">
    <citation type="submission" date="2023-03" db="EMBL/GenBank/DDBJ databases">
        <title>Agriculturally important microbes genome sequencing.</title>
        <authorList>
            <person name="Dunlap C."/>
        </authorList>
    </citation>
    <scope>NUCLEOTIDE SEQUENCE [LARGE SCALE GENOMIC DNA]</scope>
    <source>
        <strain evidence="3 5">CBP-3203</strain>
    </source>
</reference>
<reference evidence="2 4" key="1">
    <citation type="journal article" date="2015" name="Int. J. Syst. Evol. Microbiol.">
        <title>Bacillus glycinifermentans sp. nov., isolated from fermented soybean paste.</title>
        <authorList>
            <person name="Kim S.J."/>
            <person name="Dunlap C.A."/>
            <person name="Kwon S.W."/>
            <person name="Rooney A.P."/>
        </authorList>
    </citation>
    <scope>NUCLEOTIDE SEQUENCE [LARGE SCALE GENOMIC DNA]</scope>
    <source>
        <strain evidence="2 4">GO-13</strain>
    </source>
</reference>
<dbReference type="SUPFAM" id="SSF51735">
    <property type="entry name" value="NAD(P)-binding Rossmann-fold domains"/>
    <property type="match status" value="1"/>
</dbReference>
<evidence type="ECO:0000313" key="5">
    <source>
        <dbReference type="Proteomes" id="UP001341297"/>
    </source>
</evidence>
<dbReference type="EMBL" id="LECW02000034">
    <property type="protein sequence ID" value="KRT92125.1"/>
    <property type="molecule type" value="Genomic_DNA"/>
</dbReference>
<dbReference type="Pfam" id="PF00107">
    <property type="entry name" value="ADH_zinc_N"/>
    <property type="match status" value="1"/>
</dbReference>